<accession>A0ABY7FFS9</accession>
<dbReference type="PANTHER" id="PTHR34343:SF1">
    <property type="entry name" value="SEROLOGICALLY DEFINED COLON CANCER ANTIGEN 8"/>
    <property type="match status" value="1"/>
</dbReference>
<evidence type="ECO:0000256" key="2">
    <source>
        <dbReference type="SAM" id="MobiDB-lite"/>
    </source>
</evidence>
<keyword evidence="1" id="KW-0175">Coiled coil</keyword>
<feature type="compositionally biased region" description="Pro residues" evidence="2">
    <location>
        <begin position="95"/>
        <end position="108"/>
    </location>
</feature>
<keyword evidence="4" id="KW-1185">Reference proteome</keyword>
<dbReference type="Pfam" id="PF15964">
    <property type="entry name" value="CCCAP"/>
    <property type="match status" value="1"/>
</dbReference>
<evidence type="ECO:0000313" key="4">
    <source>
        <dbReference type="Proteomes" id="UP001164746"/>
    </source>
</evidence>
<evidence type="ECO:0000313" key="3">
    <source>
        <dbReference type="EMBL" id="WAR19801.1"/>
    </source>
</evidence>
<organism evidence="3 4">
    <name type="scientific">Mya arenaria</name>
    <name type="common">Soft-shell clam</name>
    <dbReference type="NCBI Taxonomy" id="6604"/>
    <lineage>
        <taxon>Eukaryota</taxon>
        <taxon>Metazoa</taxon>
        <taxon>Spiralia</taxon>
        <taxon>Lophotrochozoa</taxon>
        <taxon>Mollusca</taxon>
        <taxon>Bivalvia</taxon>
        <taxon>Autobranchia</taxon>
        <taxon>Heteroconchia</taxon>
        <taxon>Euheterodonta</taxon>
        <taxon>Imparidentia</taxon>
        <taxon>Neoheterodontei</taxon>
        <taxon>Myida</taxon>
        <taxon>Myoidea</taxon>
        <taxon>Myidae</taxon>
        <taxon>Mya</taxon>
    </lineage>
</organism>
<evidence type="ECO:0000256" key="1">
    <source>
        <dbReference type="SAM" id="Coils"/>
    </source>
</evidence>
<feature type="coiled-coil region" evidence="1">
    <location>
        <begin position="359"/>
        <end position="492"/>
    </location>
</feature>
<reference evidence="3" key="1">
    <citation type="submission" date="2022-11" db="EMBL/GenBank/DDBJ databases">
        <title>Centuries of genome instability and evolution in soft-shell clam transmissible cancer (bioRxiv).</title>
        <authorList>
            <person name="Hart S.F.M."/>
            <person name="Yonemitsu M.A."/>
            <person name="Giersch R.M."/>
            <person name="Beal B.F."/>
            <person name="Arriagada G."/>
            <person name="Davis B.W."/>
            <person name="Ostrander E.A."/>
            <person name="Goff S.P."/>
            <person name="Metzger M.J."/>
        </authorList>
    </citation>
    <scope>NUCLEOTIDE SEQUENCE</scope>
    <source>
        <strain evidence="3">MELC-2E11</strain>
        <tissue evidence="3">Siphon/mantle</tissue>
    </source>
</reference>
<feature type="region of interest" description="Disordered" evidence="2">
    <location>
        <begin position="86"/>
        <end position="110"/>
    </location>
</feature>
<dbReference type="PANTHER" id="PTHR34343">
    <property type="entry name" value="SEROLOGICALLY DEFINED COLON CANCER ANTIGEN 8"/>
    <property type="match status" value="1"/>
</dbReference>
<name>A0ABY7FFS9_MYAAR</name>
<gene>
    <name evidence="3" type="ORF">MAR_001639</name>
</gene>
<dbReference type="Proteomes" id="UP001164746">
    <property type="component" value="Chromosome 11"/>
</dbReference>
<feature type="coiled-coil region" evidence="1">
    <location>
        <begin position="212"/>
        <end position="239"/>
    </location>
</feature>
<feature type="coiled-coil region" evidence="1">
    <location>
        <begin position="537"/>
        <end position="571"/>
    </location>
</feature>
<dbReference type="EMBL" id="CP111022">
    <property type="protein sequence ID" value="WAR19801.1"/>
    <property type="molecule type" value="Genomic_DNA"/>
</dbReference>
<protein>
    <submittedName>
        <fullName evidence="3">SDCG8-like protein</fullName>
    </submittedName>
</protein>
<dbReference type="InterPro" id="IPR031887">
    <property type="entry name" value="SDCCAG8"/>
</dbReference>
<proteinExistence type="predicted"/>
<feature type="coiled-coil region" evidence="1">
    <location>
        <begin position="270"/>
        <end position="332"/>
    </location>
</feature>
<sequence>MYAYEETRDGAESYQRTVRERANASLHDLEDVLTGSPNATLNTSTRAKEQLATAVHPRHLRWYEAEARPQKYRDAVTSLQHILKDTETQASTPSPVKPPSLPRGPLPGPEETASLLQQQAAYIQQIESENQYMKDEFASVRIKIRDVIEENHRLHEALKHSVMEEIGDDMELNKVGSVPEKFGELNISISQGGGRQWQHELEKLTALHNAKTDRLEIQLNHTREEVVKYEQLVEDLRAQLRLRDAVPTHEDGLGDIYLSESQRGHHTVVIDRLTRERNDLLEVIAGLKHKVTDMAQREDEAYQQMKKGIELVEQAQLEQTQALVQREQLAEELNNMKGRYDNHVMTTQQRIAEEREATRKEGKVLVDELNTKIRELTEQFASAQLEMEKALRDKVEIINQLETAKLEIRRYDKELSLATENFSAESTNSKIQKSHAVNEASRLRTELDSVRREKDQDRDRMLSELDDFRRRLNKAERELVNSKEECIHLTANTQALERELHLAKLARDSVERGRTDDLKRSIFLCDRHETGKLRRHNEELKNRLHRTIARLKDLEDQVEQHSRVEEKLTERLKMMDEHAQHQGGQNL</sequence>